<dbReference type="eggNOG" id="ENOG5033ETB">
    <property type="taxonomic scope" value="Bacteria"/>
</dbReference>
<evidence type="ECO:0000313" key="2">
    <source>
        <dbReference type="Proteomes" id="UP000025171"/>
    </source>
</evidence>
<sequence>MAVEGLTQVRKSILPSEGDTWNEIAKRELPGLAEDEAVAKLQSWNLHVFMRAAAGMGHAGSANPILPSDVIFVEPPLAS</sequence>
<evidence type="ECO:0000313" key="1">
    <source>
        <dbReference type="EMBL" id="KCZ87930.1"/>
    </source>
</evidence>
<comment type="caution">
    <text evidence="1">The sequence shown here is derived from an EMBL/GenBank/DDBJ whole genome shotgun (WGS) entry which is preliminary data.</text>
</comment>
<dbReference type="PATRIC" id="fig|1280950.3.peg.3240"/>
<dbReference type="Proteomes" id="UP000025171">
    <property type="component" value="Unassembled WGS sequence"/>
</dbReference>
<accession>A0A059FBE5</accession>
<dbReference type="OrthoDB" id="7619915at2"/>
<protein>
    <submittedName>
        <fullName evidence="1">Uncharacterized protein</fullName>
    </submittedName>
</protein>
<keyword evidence="2" id="KW-1185">Reference proteome</keyword>
<dbReference type="AlphaFoldDB" id="A0A059FBE5"/>
<dbReference type="RefSeq" id="WP_035619070.1">
    <property type="nucleotide sequence ID" value="NZ_ARYK01000011.1"/>
</dbReference>
<gene>
    <name evidence="1" type="ORF">HJO_16140</name>
</gene>
<name>A0A059FBE5_9PROT</name>
<proteinExistence type="predicted"/>
<dbReference type="STRING" id="1280950.HJO_16140"/>
<organism evidence="1 2">
    <name type="scientific">Hyphomonas johnsonii MHS-2</name>
    <dbReference type="NCBI Taxonomy" id="1280950"/>
    <lineage>
        <taxon>Bacteria</taxon>
        <taxon>Pseudomonadati</taxon>
        <taxon>Pseudomonadota</taxon>
        <taxon>Alphaproteobacteria</taxon>
        <taxon>Hyphomonadales</taxon>
        <taxon>Hyphomonadaceae</taxon>
        <taxon>Hyphomonas</taxon>
    </lineage>
</organism>
<dbReference type="EMBL" id="ARYK01000011">
    <property type="protein sequence ID" value="KCZ87930.1"/>
    <property type="molecule type" value="Genomic_DNA"/>
</dbReference>
<reference evidence="1 2" key="1">
    <citation type="journal article" date="2014" name="Antonie Van Leeuwenhoek">
        <title>Hyphomonas beringensis sp. nov. and Hyphomonas chukchiensis sp. nov., isolated from surface seawater of the Bering Sea and Chukchi Sea.</title>
        <authorList>
            <person name="Li C."/>
            <person name="Lai Q."/>
            <person name="Li G."/>
            <person name="Dong C."/>
            <person name="Wang J."/>
            <person name="Liao Y."/>
            <person name="Shao Z."/>
        </authorList>
    </citation>
    <scope>NUCLEOTIDE SEQUENCE [LARGE SCALE GENOMIC DNA]</scope>
    <source>
        <strain evidence="1 2">MHS-2</strain>
    </source>
</reference>